<evidence type="ECO:0000256" key="1">
    <source>
        <dbReference type="ARBA" id="ARBA00012513"/>
    </source>
</evidence>
<keyword evidence="3" id="KW-0808">Transferase</keyword>
<dbReference type="GO" id="GO:0050684">
    <property type="term" value="P:regulation of mRNA processing"/>
    <property type="evidence" value="ECO:0007669"/>
    <property type="project" value="TreeGrafter"/>
</dbReference>
<evidence type="ECO:0000256" key="8">
    <source>
        <dbReference type="ARBA" id="ARBA00048679"/>
    </source>
</evidence>
<dbReference type="AlphaFoldDB" id="A0A5M3MYE0"/>
<evidence type="ECO:0000256" key="7">
    <source>
        <dbReference type="ARBA" id="ARBA00047899"/>
    </source>
</evidence>
<keyword evidence="6 9" id="KW-0067">ATP-binding</keyword>
<comment type="similarity">
    <text evidence="10">Belongs to the protein kinase superfamily.</text>
</comment>
<dbReference type="PANTHER" id="PTHR47634:SF9">
    <property type="entry name" value="PROTEIN KINASE DOMAIN-CONTAINING PROTEIN-RELATED"/>
    <property type="match status" value="1"/>
</dbReference>
<dbReference type="InterPro" id="IPR008271">
    <property type="entry name" value="Ser/Thr_kinase_AS"/>
</dbReference>
<dbReference type="OMA" id="EQPTADC"/>
<dbReference type="PROSITE" id="PS00108">
    <property type="entry name" value="PROTEIN_KINASE_ST"/>
    <property type="match status" value="1"/>
</dbReference>
<proteinExistence type="inferred from homology"/>
<keyword evidence="14" id="KW-1185">Reference proteome</keyword>
<evidence type="ECO:0000313" key="14">
    <source>
        <dbReference type="Proteomes" id="UP000053558"/>
    </source>
</evidence>
<dbReference type="SMART" id="SM00220">
    <property type="entry name" value="S_TKc"/>
    <property type="match status" value="1"/>
</dbReference>
<dbReference type="Gene3D" id="3.30.200.20">
    <property type="entry name" value="Phosphorylase Kinase, domain 1"/>
    <property type="match status" value="1"/>
</dbReference>
<organism evidence="13 14">
    <name type="scientific">Coniophora puteana (strain RWD-64-598)</name>
    <name type="common">Brown rot fungus</name>
    <dbReference type="NCBI Taxonomy" id="741705"/>
    <lineage>
        <taxon>Eukaryota</taxon>
        <taxon>Fungi</taxon>
        <taxon>Dikarya</taxon>
        <taxon>Basidiomycota</taxon>
        <taxon>Agaricomycotina</taxon>
        <taxon>Agaricomycetes</taxon>
        <taxon>Agaricomycetidae</taxon>
        <taxon>Boletales</taxon>
        <taxon>Coniophorineae</taxon>
        <taxon>Coniophoraceae</taxon>
        <taxon>Coniophora</taxon>
    </lineage>
</organism>
<dbReference type="GO" id="GO:0005524">
    <property type="term" value="F:ATP binding"/>
    <property type="evidence" value="ECO:0007669"/>
    <property type="project" value="UniProtKB-UniRule"/>
</dbReference>
<evidence type="ECO:0000256" key="4">
    <source>
        <dbReference type="ARBA" id="ARBA00022741"/>
    </source>
</evidence>
<dbReference type="InterPro" id="IPR000719">
    <property type="entry name" value="Prot_kinase_dom"/>
</dbReference>
<dbReference type="GO" id="GO:0005737">
    <property type="term" value="C:cytoplasm"/>
    <property type="evidence" value="ECO:0007669"/>
    <property type="project" value="TreeGrafter"/>
</dbReference>
<dbReference type="PROSITE" id="PS00107">
    <property type="entry name" value="PROTEIN_KINASE_ATP"/>
    <property type="match status" value="1"/>
</dbReference>
<feature type="domain" description="Protein kinase" evidence="12">
    <location>
        <begin position="89"/>
        <end position="446"/>
    </location>
</feature>
<dbReference type="KEGG" id="cput:CONPUDRAFT_150850"/>
<dbReference type="SUPFAM" id="SSF56112">
    <property type="entry name" value="Protein kinase-like (PK-like)"/>
    <property type="match status" value="1"/>
</dbReference>
<sequence>MFRIRRRRFLQLAFAAATFLLCYCLFKSGGDSDTSAQPSAEISSGSFSTQSAEVVIGTFDVSHEEDVTRYSPGGYHPVTIGDAFKDGRYVVRRKIGYGEYSTVWLTEDIQKKQFVALKILAANSSAGGIDEVEEVEILLHTTKANPSHPGYKHVISILDHFDHVGVHGTHICLVFELLGRGGYSLLRHYNEQLPLPMVKRFLQQFFLGLDYLHTQARIVHTDLKLDNILLMLDDPYETIKNDLRANPPISAPPQGSQGPPHTPYRVYKSQPLPVFEPPGNAINVKIVDLGVANWVDKHMRSLITSPILRAPEVVLGAPWDTSADIWSAACIVYRLLMGDELFNPFARPDASWTEEEEHIAQMIELLGRVPSSLIERGKYAHKYLEADGMLWKIAGIEPHSRSLRAMIAERHGDEVADQSYDLLSLMFRYEPYERSTAAQLAQHPWLRP</sequence>
<feature type="region of interest" description="Disordered" evidence="11">
    <location>
        <begin position="243"/>
        <end position="262"/>
    </location>
</feature>
<comment type="catalytic activity">
    <reaction evidence="8">
        <text>L-seryl-[protein] + ATP = O-phospho-L-seryl-[protein] + ADP + H(+)</text>
        <dbReference type="Rhea" id="RHEA:17989"/>
        <dbReference type="Rhea" id="RHEA-COMP:9863"/>
        <dbReference type="Rhea" id="RHEA-COMP:11604"/>
        <dbReference type="ChEBI" id="CHEBI:15378"/>
        <dbReference type="ChEBI" id="CHEBI:29999"/>
        <dbReference type="ChEBI" id="CHEBI:30616"/>
        <dbReference type="ChEBI" id="CHEBI:83421"/>
        <dbReference type="ChEBI" id="CHEBI:456216"/>
        <dbReference type="EC" id="2.7.11.1"/>
    </reaction>
</comment>
<evidence type="ECO:0000256" key="2">
    <source>
        <dbReference type="ARBA" id="ARBA00022527"/>
    </source>
</evidence>
<dbReference type="GO" id="GO:0000245">
    <property type="term" value="P:spliceosomal complex assembly"/>
    <property type="evidence" value="ECO:0007669"/>
    <property type="project" value="TreeGrafter"/>
</dbReference>
<comment type="catalytic activity">
    <reaction evidence="7">
        <text>L-threonyl-[protein] + ATP = O-phospho-L-threonyl-[protein] + ADP + H(+)</text>
        <dbReference type="Rhea" id="RHEA:46608"/>
        <dbReference type="Rhea" id="RHEA-COMP:11060"/>
        <dbReference type="Rhea" id="RHEA-COMP:11605"/>
        <dbReference type="ChEBI" id="CHEBI:15378"/>
        <dbReference type="ChEBI" id="CHEBI:30013"/>
        <dbReference type="ChEBI" id="CHEBI:30616"/>
        <dbReference type="ChEBI" id="CHEBI:61977"/>
        <dbReference type="ChEBI" id="CHEBI:456216"/>
        <dbReference type="EC" id="2.7.11.1"/>
    </reaction>
</comment>
<protein>
    <recommendedName>
        <fullName evidence="1">non-specific serine/threonine protein kinase</fullName>
        <ecNumber evidence="1">2.7.11.1</ecNumber>
    </recommendedName>
</protein>
<dbReference type="InterPro" id="IPR017441">
    <property type="entry name" value="Protein_kinase_ATP_BS"/>
</dbReference>
<dbReference type="GeneID" id="19202764"/>
<dbReference type="FunFam" id="1.10.510.10:FF:000275">
    <property type="entry name" value="SRSF protein kinase 2 isoform X3"/>
    <property type="match status" value="1"/>
</dbReference>
<dbReference type="GO" id="GO:0004674">
    <property type="term" value="F:protein serine/threonine kinase activity"/>
    <property type="evidence" value="ECO:0007669"/>
    <property type="project" value="UniProtKB-KW"/>
</dbReference>
<evidence type="ECO:0000256" key="3">
    <source>
        <dbReference type="ARBA" id="ARBA00022679"/>
    </source>
</evidence>
<dbReference type="PANTHER" id="PTHR47634">
    <property type="entry name" value="PROTEIN KINASE DOMAIN-CONTAINING PROTEIN-RELATED"/>
    <property type="match status" value="1"/>
</dbReference>
<evidence type="ECO:0000259" key="12">
    <source>
        <dbReference type="PROSITE" id="PS50011"/>
    </source>
</evidence>
<dbReference type="EC" id="2.7.11.1" evidence="1"/>
<evidence type="ECO:0000256" key="9">
    <source>
        <dbReference type="PROSITE-ProRule" id="PRU10141"/>
    </source>
</evidence>
<dbReference type="GO" id="GO:0005634">
    <property type="term" value="C:nucleus"/>
    <property type="evidence" value="ECO:0007669"/>
    <property type="project" value="TreeGrafter"/>
</dbReference>
<evidence type="ECO:0000256" key="5">
    <source>
        <dbReference type="ARBA" id="ARBA00022777"/>
    </source>
</evidence>
<evidence type="ECO:0000313" key="13">
    <source>
        <dbReference type="EMBL" id="EIW83794.1"/>
    </source>
</evidence>
<gene>
    <name evidence="13" type="ORF">CONPUDRAFT_150850</name>
</gene>
<accession>A0A5M3MYE0</accession>
<keyword evidence="4 9" id="KW-0547">Nucleotide-binding</keyword>
<dbReference type="EMBL" id="JH711575">
    <property type="protein sequence ID" value="EIW83794.1"/>
    <property type="molecule type" value="Genomic_DNA"/>
</dbReference>
<keyword evidence="2 10" id="KW-0723">Serine/threonine-protein kinase</keyword>
<comment type="caution">
    <text evidence="13">The sequence shown here is derived from an EMBL/GenBank/DDBJ whole genome shotgun (WGS) entry which is preliminary data.</text>
</comment>
<reference evidence="14" key="1">
    <citation type="journal article" date="2012" name="Science">
        <title>The Paleozoic origin of enzymatic lignin decomposition reconstructed from 31 fungal genomes.</title>
        <authorList>
            <person name="Floudas D."/>
            <person name="Binder M."/>
            <person name="Riley R."/>
            <person name="Barry K."/>
            <person name="Blanchette R.A."/>
            <person name="Henrissat B."/>
            <person name="Martinez A.T."/>
            <person name="Otillar R."/>
            <person name="Spatafora J.W."/>
            <person name="Yadav J.S."/>
            <person name="Aerts A."/>
            <person name="Benoit I."/>
            <person name="Boyd A."/>
            <person name="Carlson A."/>
            <person name="Copeland A."/>
            <person name="Coutinho P.M."/>
            <person name="de Vries R.P."/>
            <person name="Ferreira P."/>
            <person name="Findley K."/>
            <person name="Foster B."/>
            <person name="Gaskell J."/>
            <person name="Glotzer D."/>
            <person name="Gorecki P."/>
            <person name="Heitman J."/>
            <person name="Hesse C."/>
            <person name="Hori C."/>
            <person name="Igarashi K."/>
            <person name="Jurgens J.A."/>
            <person name="Kallen N."/>
            <person name="Kersten P."/>
            <person name="Kohler A."/>
            <person name="Kuees U."/>
            <person name="Kumar T.K.A."/>
            <person name="Kuo A."/>
            <person name="LaButti K."/>
            <person name="Larrondo L.F."/>
            <person name="Lindquist E."/>
            <person name="Ling A."/>
            <person name="Lombard V."/>
            <person name="Lucas S."/>
            <person name="Lundell T."/>
            <person name="Martin R."/>
            <person name="McLaughlin D.J."/>
            <person name="Morgenstern I."/>
            <person name="Morin E."/>
            <person name="Murat C."/>
            <person name="Nagy L.G."/>
            <person name="Nolan M."/>
            <person name="Ohm R.A."/>
            <person name="Patyshakuliyeva A."/>
            <person name="Rokas A."/>
            <person name="Ruiz-Duenas F.J."/>
            <person name="Sabat G."/>
            <person name="Salamov A."/>
            <person name="Samejima M."/>
            <person name="Schmutz J."/>
            <person name="Slot J.C."/>
            <person name="St John F."/>
            <person name="Stenlid J."/>
            <person name="Sun H."/>
            <person name="Sun S."/>
            <person name="Syed K."/>
            <person name="Tsang A."/>
            <person name="Wiebenga A."/>
            <person name="Young D."/>
            <person name="Pisabarro A."/>
            <person name="Eastwood D.C."/>
            <person name="Martin F."/>
            <person name="Cullen D."/>
            <person name="Grigoriev I.V."/>
            <person name="Hibbett D.S."/>
        </authorList>
    </citation>
    <scope>NUCLEOTIDE SEQUENCE [LARGE SCALE GENOMIC DNA]</scope>
    <source>
        <strain evidence="14">RWD-64-598 SS2</strain>
    </source>
</reference>
<dbReference type="InterPro" id="IPR011009">
    <property type="entry name" value="Kinase-like_dom_sf"/>
</dbReference>
<name>A0A5M3MYE0_CONPW</name>
<keyword evidence="5 13" id="KW-0418">Kinase</keyword>
<dbReference type="PROSITE" id="PS50011">
    <property type="entry name" value="PROTEIN_KINASE_DOM"/>
    <property type="match status" value="1"/>
</dbReference>
<dbReference type="Proteomes" id="UP000053558">
    <property type="component" value="Unassembled WGS sequence"/>
</dbReference>
<dbReference type="Gene3D" id="1.10.510.10">
    <property type="entry name" value="Transferase(Phosphotransferase) domain 1"/>
    <property type="match status" value="1"/>
</dbReference>
<evidence type="ECO:0000256" key="10">
    <source>
        <dbReference type="RuleBase" id="RU000304"/>
    </source>
</evidence>
<evidence type="ECO:0000256" key="11">
    <source>
        <dbReference type="SAM" id="MobiDB-lite"/>
    </source>
</evidence>
<dbReference type="OrthoDB" id="5979581at2759"/>
<dbReference type="Pfam" id="PF00069">
    <property type="entry name" value="Pkinase"/>
    <property type="match status" value="2"/>
</dbReference>
<feature type="binding site" evidence="9">
    <location>
        <position position="118"/>
    </location>
    <ligand>
        <name>ATP</name>
        <dbReference type="ChEBI" id="CHEBI:30616"/>
    </ligand>
</feature>
<dbReference type="RefSeq" id="XP_007765689.1">
    <property type="nucleotide sequence ID" value="XM_007767499.1"/>
</dbReference>
<dbReference type="InterPro" id="IPR051334">
    <property type="entry name" value="SRPK"/>
</dbReference>
<evidence type="ECO:0000256" key="6">
    <source>
        <dbReference type="ARBA" id="ARBA00022840"/>
    </source>
</evidence>